<dbReference type="GO" id="GO:0045454">
    <property type="term" value="P:cell redox homeostasis"/>
    <property type="evidence" value="ECO:0007669"/>
    <property type="project" value="TreeGrafter"/>
</dbReference>
<protein>
    <submittedName>
        <fullName evidence="1">Putative regulatory protein ral2</fullName>
    </submittedName>
</protein>
<dbReference type="InterPro" id="IPR011043">
    <property type="entry name" value="Gal_Oxase/kelch_b-propeller"/>
</dbReference>
<dbReference type="InterPro" id="IPR015915">
    <property type="entry name" value="Kelch-typ_b-propeller"/>
</dbReference>
<dbReference type="SUPFAM" id="SSF50965">
    <property type="entry name" value="Galactose oxidase, central domain"/>
    <property type="match status" value="1"/>
</dbReference>
<organism evidence="1 2">
    <name type="scientific">Diplodia seriata</name>
    <dbReference type="NCBI Taxonomy" id="420778"/>
    <lineage>
        <taxon>Eukaryota</taxon>
        <taxon>Fungi</taxon>
        <taxon>Dikarya</taxon>
        <taxon>Ascomycota</taxon>
        <taxon>Pezizomycotina</taxon>
        <taxon>Dothideomycetes</taxon>
        <taxon>Dothideomycetes incertae sedis</taxon>
        <taxon>Botryosphaeriales</taxon>
        <taxon>Botryosphaeriaceae</taxon>
        <taxon>Diplodia</taxon>
    </lineage>
</organism>
<dbReference type="GO" id="GO:0005739">
    <property type="term" value="C:mitochondrion"/>
    <property type="evidence" value="ECO:0007669"/>
    <property type="project" value="TreeGrafter"/>
</dbReference>
<dbReference type="GO" id="GO:0005829">
    <property type="term" value="C:cytosol"/>
    <property type="evidence" value="ECO:0007669"/>
    <property type="project" value="TreeGrafter"/>
</dbReference>
<dbReference type="PANTHER" id="PTHR43503">
    <property type="entry name" value="MCG48959-RELATED"/>
    <property type="match status" value="1"/>
</dbReference>
<reference evidence="1 2" key="1">
    <citation type="submission" date="2015-03" db="EMBL/GenBank/DDBJ databases">
        <authorList>
            <person name="Morales-Cruz A."/>
            <person name="Amrine K.C."/>
            <person name="Cantu D."/>
        </authorList>
    </citation>
    <scope>NUCLEOTIDE SEQUENCE [LARGE SCALE GENOMIC DNA]</scope>
    <source>
        <strain evidence="1">DS831</strain>
    </source>
</reference>
<dbReference type="EMBL" id="LAQI01000031">
    <property type="protein sequence ID" value="KKY26685.1"/>
    <property type="molecule type" value="Genomic_DNA"/>
</dbReference>
<reference evidence="1 2" key="2">
    <citation type="submission" date="2015-05" db="EMBL/GenBank/DDBJ databases">
        <title>Distinctive expansion of gene families associated with plant cell wall degradation and secondary metabolism in the genomes of grapevine trunk pathogens.</title>
        <authorList>
            <person name="Lawrence D.P."/>
            <person name="Travadon R."/>
            <person name="Rolshausen P.E."/>
            <person name="Baumgartner K."/>
        </authorList>
    </citation>
    <scope>NUCLEOTIDE SEQUENCE [LARGE SCALE GENOMIC DNA]</scope>
    <source>
        <strain evidence="1">DS831</strain>
    </source>
</reference>
<gene>
    <name evidence="1" type="ORF">UCDDS831_g01345</name>
</gene>
<evidence type="ECO:0000313" key="1">
    <source>
        <dbReference type="EMBL" id="KKY26685.1"/>
    </source>
</evidence>
<sequence length="204" mass="21774">MSDIHIYDVNTRMWMKIDTSDSPQGRYAHCAAILPSSAVFASSGATLSAIHHNPASANQPNAGSIGIDLDGTGGAEMVVVGGQDSANHYIEQISVFNLRSLKWIATNTLGRSCAGGRKGETPAEDDQDPENNGSSMLIYSNYNFLDVKLELQIRLPDGTLTEKPMNGTFSPPGLRFPNGGVIANHFVVSGTFLTSSKQELPCMA</sequence>
<evidence type="ECO:0000313" key="2">
    <source>
        <dbReference type="Proteomes" id="UP000034182"/>
    </source>
</evidence>
<comment type="caution">
    <text evidence="1">The sequence shown here is derived from an EMBL/GenBank/DDBJ whole genome shotgun (WGS) entry which is preliminary data.</text>
</comment>
<name>A0A0G2HDT8_9PEZI</name>
<dbReference type="PANTHER" id="PTHR43503:SF2">
    <property type="entry name" value="NEGATIVE REGULATOR OF SPORULATION MDS3-RELATED"/>
    <property type="match status" value="1"/>
</dbReference>
<dbReference type="Proteomes" id="UP000034182">
    <property type="component" value="Unassembled WGS sequence"/>
</dbReference>
<dbReference type="Gene3D" id="2.120.10.80">
    <property type="entry name" value="Kelch-type beta propeller"/>
    <property type="match status" value="1"/>
</dbReference>
<dbReference type="AlphaFoldDB" id="A0A0G2HDT8"/>
<accession>A0A0G2HDT8</accession>
<proteinExistence type="predicted"/>